<dbReference type="Proteomes" id="UP000284407">
    <property type="component" value="Unassembled WGS sequence"/>
</dbReference>
<dbReference type="InterPro" id="IPR015946">
    <property type="entry name" value="KH_dom-like_a/b"/>
</dbReference>
<reference evidence="2 3" key="1">
    <citation type="submission" date="2018-09" db="EMBL/GenBank/DDBJ databases">
        <title>Genomic Encyclopedia of Archaeal and Bacterial Type Strains, Phase II (KMG-II): from individual species to whole genera.</title>
        <authorList>
            <person name="Goeker M."/>
        </authorList>
    </citation>
    <scope>NUCLEOTIDE SEQUENCE [LARGE SCALE GENOMIC DNA]</scope>
    <source>
        <strain evidence="2 3">DSM 11458</strain>
    </source>
</reference>
<dbReference type="PANTHER" id="PTHR33797:SF2">
    <property type="entry name" value="ORGANIC HYDROPEROXIDE RESISTANCE PROTEIN-LIKE"/>
    <property type="match status" value="1"/>
</dbReference>
<proteinExistence type="inferred from homology"/>
<protein>
    <submittedName>
        <fullName evidence="2">Ohr subfamily peroxiredoxin</fullName>
    </submittedName>
</protein>
<evidence type="ECO:0000313" key="3">
    <source>
        <dbReference type="Proteomes" id="UP000284407"/>
    </source>
</evidence>
<organism evidence="2 3">
    <name type="scientific">Sulfitobacter guttiformis</name>
    <dbReference type="NCBI Taxonomy" id="74349"/>
    <lineage>
        <taxon>Bacteria</taxon>
        <taxon>Pseudomonadati</taxon>
        <taxon>Pseudomonadota</taxon>
        <taxon>Alphaproteobacteria</taxon>
        <taxon>Rhodobacterales</taxon>
        <taxon>Roseobacteraceae</taxon>
        <taxon>Sulfitobacter</taxon>
    </lineage>
</organism>
<dbReference type="OrthoDB" id="9797508at2"/>
<comment type="similarity">
    <text evidence="1">Belongs to the OsmC/Ohr family.</text>
</comment>
<dbReference type="EMBL" id="RAQK01000001">
    <property type="protein sequence ID" value="RKE95975.1"/>
    <property type="molecule type" value="Genomic_DNA"/>
</dbReference>
<evidence type="ECO:0000256" key="1">
    <source>
        <dbReference type="ARBA" id="ARBA00007378"/>
    </source>
</evidence>
<dbReference type="Gene3D" id="3.30.300.20">
    <property type="match status" value="1"/>
</dbReference>
<name>A0A420DP21_9RHOB</name>
<dbReference type="STRING" id="1443111.Z949_2494"/>
<dbReference type="InterPro" id="IPR003718">
    <property type="entry name" value="OsmC/Ohr_fam"/>
</dbReference>
<gene>
    <name evidence="2" type="ORF">C8N30_0525</name>
</gene>
<dbReference type="Gene3D" id="2.20.25.10">
    <property type="match status" value="1"/>
</dbReference>
<dbReference type="Pfam" id="PF02566">
    <property type="entry name" value="OsmC"/>
    <property type="match status" value="1"/>
</dbReference>
<evidence type="ECO:0000313" key="2">
    <source>
        <dbReference type="EMBL" id="RKE95975.1"/>
    </source>
</evidence>
<keyword evidence="3" id="KW-1185">Reference proteome</keyword>
<dbReference type="InterPro" id="IPR036102">
    <property type="entry name" value="OsmC/Ohrsf"/>
</dbReference>
<dbReference type="SUPFAM" id="SSF82784">
    <property type="entry name" value="OsmC-like"/>
    <property type="match status" value="1"/>
</dbReference>
<sequence length="138" mass="14565">MKIFYKTAASATGGRSGTAALDDGSFSVHMVRPDSGEAGVNPEQLFALGYAACFDSAMELTAKRLNLDAAGSMTTIDVGIGQTSEGGYALDLDITAHLPGMARDDAQRLVEATHQVCPYSNATRGNIDVRLHIKTEEV</sequence>
<dbReference type="AlphaFoldDB" id="A0A420DP21"/>
<dbReference type="RefSeq" id="WP_025062929.1">
    <property type="nucleotide sequence ID" value="NZ_RAQK01000001.1"/>
</dbReference>
<comment type="caution">
    <text evidence="2">The sequence shown here is derived from an EMBL/GenBank/DDBJ whole genome shotgun (WGS) entry which is preliminary data.</text>
</comment>
<dbReference type="PANTHER" id="PTHR33797">
    <property type="entry name" value="ORGANIC HYDROPEROXIDE RESISTANCE PROTEIN-LIKE"/>
    <property type="match status" value="1"/>
</dbReference>
<dbReference type="InterPro" id="IPR019953">
    <property type="entry name" value="OHR"/>
</dbReference>
<dbReference type="NCBIfam" id="TIGR03561">
    <property type="entry name" value="organ_hyd_perox"/>
    <property type="match status" value="1"/>
</dbReference>
<dbReference type="GO" id="GO:0006979">
    <property type="term" value="P:response to oxidative stress"/>
    <property type="evidence" value="ECO:0007669"/>
    <property type="project" value="InterPro"/>
</dbReference>
<accession>A0A420DP21</accession>